<sequence>MNELHKYTNNEEYCDLIKELKKKAEKHKINFKNLEEKCKKNINDTGVIYQVNEAANMINKNNDTSKCSSDALIAGKSQIEMEKIINKLNNKGMPILCILEITRQIFDEELKDSKPLIVKT</sequence>
<dbReference type="AlphaFoldDB" id="A0A6C0AE79"/>
<name>A0A6C0AE79_9ZZZZ</name>
<reference evidence="2" key="1">
    <citation type="journal article" date="2020" name="Nature">
        <title>Giant virus diversity and host interactions through global metagenomics.</title>
        <authorList>
            <person name="Schulz F."/>
            <person name="Roux S."/>
            <person name="Paez-Espino D."/>
            <person name="Jungbluth S."/>
            <person name="Walsh D.A."/>
            <person name="Denef V.J."/>
            <person name="McMahon K.D."/>
            <person name="Konstantinidis K.T."/>
            <person name="Eloe-Fadrosh E.A."/>
            <person name="Kyrpides N.C."/>
            <person name="Woyke T."/>
        </authorList>
    </citation>
    <scope>NUCLEOTIDE SEQUENCE</scope>
    <source>
        <strain evidence="2">GVMAG-S-1021933-23</strain>
    </source>
</reference>
<evidence type="ECO:0000256" key="1">
    <source>
        <dbReference type="SAM" id="Coils"/>
    </source>
</evidence>
<organism evidence="2">
    <name type="scientific">viral metagenome</name>
    <dbReference type="NCBI Taxonomy" id="1070528"/>
    <lineage>
        <taxon>unclassified sequences</taxon>
        <taxon>metagenomes</taxon>
        <taxon>organismal metagenomes</taxon>
    </lineage>
</organism>
<protein>
    <submittedName>
        <fullName evidence="2">Uncharacterized protein</fullName>
    </submittedName>
</protein>
<evidence type="ECO:0000313" key="2">
    <source>
        <dbReference type="EMBL" id="QHS77982.1"/>
    </source>
</evidence>
<feature type="coiled-coil region" evidence="1">
    <location>
        <begin position="10"/>
        <end position="44"/>
    </location>
</feature>
<accession>A0A6C0AE79</accession>
<keyword evidence="1" id="KW-0175">Coiled coil</keyword>
<dbReference type="EMBL" id="MN740594">
    <property type="protein sequence ID" value="QHS77982.1"/>
    <property type="molecule type" value="Genomic_DNA"/>
</dbReference>
<proteinExistence type="predicted"/>